<evidence type="ECO:0000313" key="1">
    <source>
        <dbReference type="EMBL" id="KAG0425478.1"/>
    </source>
</evidence>
<sequence length="193" mass="20595">MGIKRAWYRPRAVMMILRPAIGSTTVECSPRPGLAALADAMMEVTTPSVASVTVAPQHPTTRDSGSAANSQPPQANIEQLCQCLEEILVPASKGRAHHPPVTDELDDILSRPPTDAAYDHLDASSSSGRQLWSARASSSCSQPWSLATVSHLNFVTSSSTLALVASLYALKIFFLQLQGIRVAERCPKSPGST</sequence>
<organism evidence="1 2">
    <name type="scientific">Ixodes persulcatus</name>
    <name type="common">Taiga tick</name>
    <dbReference type="NCBI Taxonomy" id="34615"/>
    <lineage>
        <taxon>Eukaryota</taxon>
        <taxon>Metazoa</taxon>
        <taxon>Ecdysozoa</taxon>
        <taxon>Arthropoda</taxon>
        <taxon>Chelicerata</taxon>
        <taxon>Arachnida</taxon>
        <taxon>Acari</taxon>
        <taxon>Parasitiformes</taxon>
        <taxon>Ixodida</taxon>
        <taxon>Ixodoidea</taxon>
        <taxon>Ixodidae</taxon>
        <taxon>Ixodinae</taxon>
        <taxon>Ixodes</taxon>
    </lineage>
</organism>
<reference evidence="1 2" key="1">
    <citation type="journal article" date="2020" name="Cell">
        <title>Large-Scale Comparative Analyses of Tick Genomes Elucidate Their Genetic Diversity and Vector Capacities.</title>
        <authorList>
            <consortium name="Tick Genome and Microbiome Consortium (TIGMIC)"/>
            <person name="Jia N."/>
            <person name="Wang J."/>
            <person name="Shi W."/>
            <person name="Du L."/>
            <person name="Sun Y."/>
            <person name="Zhan W."/>
            <person name="Jiang J.F."/>
            <person name="Wang Q."/>
            <person name="Zhang B."/>
            <person name="Ji P."/>
            <person name="Bell-Sakyi L."/>
            <person name="Cui X.M."/>
            <person name="Yuan T.T."/>
            <person name="Jiang B.G."/>
            <person name="Yang W.F."/>
            <person name="Lam T.T."/>
            <person name="Chang Q.C."/>
            <person name="Ding S.J."/>
            <person name="Wang X.J."/>
            <person name="Zhu J.G."/>
            <person name="Ruan X.D."/>
            <person name="Zhao L."/>
            <person name="Wei J.T."/>
            <person name="Ye R.Z."/>
            <person name="Que T.C."/>
            <person name="Du C.H."/>
            <person name="Zhou Y.H."/>
            <person name="Cheng J.X."/>
            <person name="Dai P.F."/>
            <person name="Guo W.B."/>
            <person name="Han X.H."/>
            <person name="Huang E.J."/>
            <person name="Li L.F."/>
            <person name="Wei W."/>
            <person name="Gao Y.C."/>
            <person name="Liu J.Z."/>
            <person name="Shao H.Z."/>
            <person name="Wang X."/>
            <person name="Wang C.C."/>
            <person name="Yang T.C."/>
            <person name="Huo Q.B."/>
            <person name="Li W."/>
            <person name="Chen H.Y."/>
            <person name="Chen S.E."/>
            <person name="Zhou L.G."/>
            <person name="Ni X.B."/>
            <person name="Tian J.H."/>
            <person name="Sheng Y."/>
            <person name="Liu T."/>
            <person name="Pan Y.S."/>
            <person name="Xia L.Y."/>
            <person name="Li J."/>
            <person name="Zhao F."/>
            <person name="Cao W.C."/>
        </authorList>
    </citation>
    <scope>NUCLEOTIDE SEQUENCE [LARGE SCALE GENOMIC DNA]</scope>
    <source>
        <strain evidence="1">Iper-2018</strain>
    </source>
</reference>
<protein>
    <submittedName>
        <fullName evidence="1">Uncharacterized protein</fullName>
    </submittedName>
</protein>
<dbReference type="Proteomes" id="UP000805193">
    <property type="component" value="Unassembled WGS sequence"/>
</dbReference>
<evidence type="ECO:0000313" key="2">
    <source>
        <dbReference type="Proteomes" id="UP000805193"/>
    </source>
</evidence>
<comment type="caution">
    <text evidence="1">The sequence shown here is derived from an EMBL/GenBank/DDBJ whole genome shotgun (WGS) entry which is preliminary data.</text>
</comment>
<keyword evidence="2" id="KW-1185">Reference proteome</keyword>
<accession>A0AC60PW23</accession>
<name>A0AC60PW23_IXOPE</name>
<proteinExistence type="predicted"/>
<gene>
    <name evidence="1" type="ORF">HPB47_027359</name>
</gene>
<dbReference type="EMBL" id="JABSTQ010009838">
    <property type="protein sequence ID" value="KAG0425478.1"/>
    <property type="molecule type" value="Genomic_DNA"/>
</dbReference>